<keyword evidence="4 5" id="KW-0472">Membrane</keyword>
<protein>
    <recommendedName>
        <fullName evidence="8">Cobalt ABC transporter permease</fullName>
    </recommendedName>
</protein>
<evidence type="ECO:0000256" key="4">
    <source>
        <dbReference type="ARBA" id="ARBA00023136"/>
    </source>
</evidence>
<dbReference type="AlphaFoldDB" id="A0A2D2Q1M1"/>
<dbReference type="PANTHER" id="PTHR33514:SF13">
    <property type="entry name" value="PROTEIN ABCI12, CHLOROPLASTIC"/>
    <property type="match status" value="1"/>
</dbReference>
<dbReference type="PANTHER" id="PTHR33514">
    <property type="entry name" value="PROTEIN ABCI12, CHLOROPLASTIC"/>
    <property type="match status" value="1"/>
</dbReference>
<dbReference type="Pfam" id="PF02361">
    <property type="entry name" value="CbiQ"/>
    <property type="match status" value="1"/>
</dbReference>
<name>A0A2D2Q1M1_PARLV</name>
<dbReference type="InterPro" id="IPR003339">
    <property type="entry name" value="ABC/ECF_trnsptr_transmembrane"/>
</dbReference>
<evidence type="ECO:0000313" key="6">
    <source>
        <dbReference type="EMBL" id="ATS18411.1"/>
    </source>
</evidence>
<evidence type="ECO:0000256" key="2">
    <source>
        <dbReference type="ARBA" id="ARBA00022692"/>
    </source>
</evidence>
<evidence type="ECO:0000256" key="3">
    <source>
        <dbReference type="ARBA" id="ARBA00022989"/>
    </source>
</evidence>
<organism evidence="6 7">
    <name type="scientific">Parathermosynechococcus lividus PCC 6715</name>
    <dbReference type="NCBI Taxonomy" id="1917166"/>
    <lineage>
        <taxon>Bacteria</taxon>
        <taxon>Bacillati</taxon>
        <taxon>Cyanobacteriota</taxon>
        <taxon>Cyanophyceae</taxon>
        <taxon>Acaryochloridales</taxon>
        <taxon>Thermosynechococcaceae</taxon>
        <taxon>Parathermosynechococcus</taxon>
    </lineage>
</organism>
<dbReference type="RefSeq" id="WP_099798759.1">
    <property type="nucleotide sequence ID" value="NZ_CP018092.1"/>
</dbReference>
<evidence type="ECO:0008006" key="8">
    <source>
        <dbReference type="Google" id="ProtNLM"/>
    </source>
</evidence>
<dbReference type="GO" id="GO:0005886">
    <property type="term" value="C:plasma membrane"/>
    <property type="evidence" value="ECO:0007669"/>
    <property type="project" value="TreeGrafter"/>
</dbReference>
<evidence type="ECO:0000256" key="5">
    <source>
        <dbReference type="SAM" id="Phobius"/>
    </source>
</evidence>
<dbReference type="Proteomes" id="UP000231057">
    <property type="component" value="Chromosome"/>
</dbReference>
<sequence length="302" mass="34814">MDLLRSLPLGLYLEHPITWLHRLDPRVKLGWLMTFLLAPVLADTSWRLVLVLCLIGLTFVGGIPRRVWQRQLLWLLLLGGLIFLITALMPDGMAVSYQPRRPLEATAPITSYHYILWQWHAQMGQWPIHLQISQRSFDLGLRLSTLLFTLLYSTHLFLLTTAPEEVTAGLECLMQPLKRFKLPVAELALTLTLSLRFIPLVLEEVQNLSRSVRTRAINWRLVGIKGSIKLWLTLAVRLLENLLLRAEQVACAMQVRGFQEAGTYDNPWHHLRLQRRDWLALAAMGLFWLLRIQLPAWGALFP</sequence>
<reference evidence="6 7" key="1">
    <citation type="submission" date="2016-11" db="EMBL/GenBank/DDBJ databases">
        <title>Complete genome sequence of thermophilic cyanobacteria strain Synechococcus sp. PCC6715.</title>
        <authorList>
            <person name="Tang J."/>
            <person name="Daroch M."/>
            <person name="Liang Y."/>
            <person name="Jiang D."/>
            <person name="Shah M."/>
        </authorList>
    </citation>
    <scope>NUCLEOTIDE SEQUENCE [LARGE SCALE GENOMIC DNA]</scope>
    <source>
        <strain evidence="6 7">PCC 6715</strain>
    </source>
</reference>
<gene>
    <name evidence="6" type="ORF">BRW62_06210</name>
</gene>
<comment type="subcellular location">
    <subcellularLocation>
        <location evidence="1">Membrane</location>
        <topology evidence="1">Multi-pass membrane protein</topology>
    </subcellularLocation>
</comment>
<evidence type="ECO:0000313" key="7">
    <source>
        <dbReference type="Proteomes" id="UP000231057"/>
    </source>
</evidence>
<evidence type="ECO:0000256" key="1">
    <source>
        <dbReference type="ARBA" id="ARBA00004141"/>
    </source>
</evidence>
<keyword evidence="3 5" id="KW-1133">Transmembrane helix</keyword>
<dbReference type="EMBL" id="CP018092">
    <property type="protein sequence ID" value="ATS18411.1"/>
    <property type="molecule type" value="Genomic_DNA"/>
</dbReference>
<feature type="transmembrane region" description="Helical" evidence="5">
    <location>
        <begin position="72"/>
        <end position="89"/>
    </location>
</feature>
<reference evidence="7" key="2">
    <citation type="journal article" date="2022" name="Front. Microbiol.">
        <title>Comparative Genomic Analysis Revealed Distinct Molecular Components and Organization of CO2-Concentrating Mechanism in Thermophilic Cyanobacteria.</title>
        <authorList>
            <person name="Tang J."/>
            <person name="Zhou H."/>
            <person name="Yao D."/>
            <person name="Riaz S."/>
            <person name="You D."/>
            <person name="Klepacz-Smolka A."/>
            <person name="Daroch M."/>
        </authorList>
    </citation>
    <scope>NUCLEOTIDE SEQUENCE [LARGE SCALE GENOMIC DNA]</scope>
    <source>
        <strain evidence="7">PCC 6715</strain>
    </source>
</reference>
<proteinExistence type="predicted"/>
<dbReference type="KEGG" id="slw:BRW62_06210"/>
<dbReference type="OrthoDB" id="506777at2"/>
<accession>A0A2D2Q1M1</accession>
<feature type="transmembrane region" description="Helical" evidence="5">
    <location>
        <begin position="29"/>
        <end position="60"/>
    </location>
</feature>
<dbReference type="CDD" id="cd16914">
    <property type="entry name" value="EcfT"/>
    <property type="match status" value="1"/>
</dbReference>
<keyword evidence="2 5" id="KW-0812">Transmembrane</keyword>
<keyword evidence="7" id="KW-1185">Reference proteome</keyword>